<sequence length="123" mass="13467">MLKESDIVSLHLPNTPQTKGFLDKDKLALMKEGALFINCARGPIVDTKALSEVLNSGKISAALDVFDTEPPLASDYPLVTAKQTLLTPHVAFLTKEAMVRRSVTEFGNVLSYLNGEVKNRCTF</sequence>
<reference evidence="5" key="1">
    <citation type="submission" date="2019-08" db="EMBL/GenBank/DDBJ databases">
        <authorList>
            <person name="Kucharzyk K."/>
            <person name="Murdoch R.W."/>
            <person name="Higgins S."/>
            <person name="Loffler F."/>
        </authorList>
    </citation>
    <scope>NUCLEOTIDE SEQUENCE</scope>
</reference>
<dbReference type="PROSITE" id="PS00670">
    <property type="entry name" value="D_2_HYDROXYACID_DH_2"/>
    <property type="match status" value="1"/>
</dbReference>
<keyword evidence="2 5" id="KW-0560">Oxidoreductase</keyword>
<feature type="domain" description="D-isomer specific 2-hydroxyacid dehydrogenase NAD-binding" evidence="4">
    <location>
        <begin position="1"/>
        <end position="91"/>
    </location>
</feature>
<comment type="similarity">
    <text evidence="1">Belongs to the D-isomer specific 2-hydroxyacid dehydrogenase family.</text>
</comment>
<evidence type="ECO:0000256" key="1">
    <source>
        <dbReference type="ARBA" id="ARBA00005854"/>
    </source>
</evidence>
<dbReference type="EMBL" id="VSSQ01045465">
    <property type="protein sequence ID" value="MPM99365.1"/>
    <property type="molecule type" value="Genomic_DNA"/>
</dbReference>
<name>A0A645ECZ8_9ZZZZ</name>
<dbReference type="InterPro" id="IPR006140">
    <property type="entry name" value="D-isomer_DH_NAD-bd"/>
</dbReference>
<dbReference type="PANTHER" id="PTHR43761">
    <property type="entry name" value="D-ISOMER SPECIFIC 2-HYDROXYACID DEHYDROGENASE FAMILY PROTEIN (AFU_ORTHOLOGUE AFUA_1G13630)"/>
    <property type="match status" value="1"/>
</dbReference>
<dbReference type="InterPro" id="IPR029753">
    <property type="entry name" value="D-isomer_DH_CS"/>
</dbReference>
<dbReference type="Gene3D" id="3.40.50.720">
    <property type="entry name" value="NAD(P)-binding Rossmann-like Domain"/>
    <property type="match status" value="2"/>
</dbReference>
<proteinExistence type="inferred from homology"/>
<dbReference type="GO" id="GO:0051287">
    <property type="term" value="F:NAD binding"/>
    <property type="evidence" value="ECO:0007669"/>
    <property type="project" value="InterPro"/>
</dbReference>
<organism evidence="5">
    <name type="scientific">bioreactor metagenome</name>
    <dbReference type="NCBI Taxonomy" id="1076179"/>
    <lineage>
        <taxon>unclassified sequences</taxon>
        <taxon>metagenomes</taxon>
        <taxon>ecological metagenomes</taxon>
    </lineage>
</organism>
<accession>A0A645ECZ8</accession>
<dbReference type="InterPro" id="IPR050418">
    <property type="entry name" value="D-iso_2-hydroxyacid_DH_PdxB"/>
</dbReference>
<dbReference type="PANTHER" id="PTHR43761:SF1">
    <property type="entry name" value="D-ISOMER SPECIFIC 2-HYDROXYACID DEHYDROGENASE CATALYTIC DOMAIN-CONTAINING PROTEIN-RELATED"/>
    <property type="match status" value="1"/>
</dbReference>
<dbReference type="AlphaFoldDB" id="A0A645ECZ8"/>
<protein>
    <submittedName>
        <fullName evidence="5">Glyoxylate/hydroxypyruvate reductase B</fullName>
        <ecNumber evidence="5">1.1.1.79</ecNumber>
    </submittedName>
</protein>
<evidence type="ECO:0000259" key="4">
    <source>
        <dbReference type="Pfam" id="PF02826"/>
    </source>
</evidence>
<comment type="caution">
    <text evidence="5">The sequence shown here is derived from an EMBL/GenBank/DDBJ whole genome shotgun (WGS) entry which is preliminary data.</text>
</comment>
<evidence type="ECO:0000256" key="2">
    <source>
        <dbReference type="ARBA" id="ARBA00023002"/>
    </source>
</evidence>
<dbReference type="InterPro" id="IPR036291">
    <property type="entry name" value="NAD(P)-bd_dom_sf"/>
</dbReference>
<dbReference type="GO" id="GO:0030267">
    <property type="term" value="F:glyoxylate reductase (NADPH) activity"/>
    <property type="evidence" value="ECO:0007669"/>
    <property type="project" value="UniProtKB-EC"/>
</dbReference>
<gene>
    <name evidence="5" type="primary">ghrB_31</name>
    <name evidence="5" type="ORF">SDC9_146556</name>
</gene>
<keyword evidence="5" id="KW-0670">Pyruvate</keyword>
<evidence type="ECO:0000256" key="3">
    <source>
        <dbReference type="ARBA" id="ARBA00023027"/>
    </source>
</evidence>
<dbReference type="PROSITE" id="PS00671">
    <property type="entry name" value="D_2_HYDROXYACID_DH_3"/>
    <property type="match status" value="1"/>
</dbReference>
<keyword evidence="3" id="KW-0520">NAD</keyword>
<dbReference type="EC" id="1.1.1.79" evidence="5"/>
<dbReference type="Pfam" id="PF02826">
    <property type="entry name" value="2-Hacid_dh_C"/>
    <property type="match status" value="1"/>
</dbReference>
<dbReference type="SUPFAM" id="SSF51735">
    <property type="entry name" value="NAD(P)-binding Rossmann-fold domains"/>
    <property type="match status" value="1"/>
</dbReference>
<evidence type="ECO:0000313" key="5">
    <source>
        <dbReference type="EMBL" id="MPM99365.1"/>
    </source>
</evidence>